<accession>A0A3D8RYD8</accession>
<dbReference type="EMBL" id="PVWQ01000006">
    <property type="protein sequence ID" value="RDW79077.1"/>
    <property type="molecule type" value="Genomic_DNA"/>
</dbReference>
<sequence length="346" mass="40573">MALLSRELDLICRRLWQKTSLPNARILTSPDFEVGNDYNINRSEHIKRVIKRCIPVKRTGYCSRPPRDSTCIEVLEDRFPGIYQLPQQTLEQQAVKRHVQLLICRDQFHPPGYAHFHMPDDLIVHLHYKSRLLWWIKDEDFHVGPPAQDDPYFVLSTDAARLSDRDQPAWPGPEEYTQYMPTATGETRRSSGPWSTLYHVKTLVAAAHVKMALLCLCQSLHIFRRLDWLWFAMLYDLAERKVPGERTVTKYQLDVPELQLFWDQLRGHVEVAADCNIFEPLLEYRARLMKENKLPHLLEGSPPPDTVFVMNKLPVTADAGWCTIDQEVVPWIYCKRYTIYRHLLLR</sequence>
<name>A0A3D8RYD8_9EURO</name>
<dbReference type="OrthoDB" id="4499271at2759"/>
<evidence type="ECO:0000313" key="2">
    <source>
        <dbReference type="Proteomes" id="UP000256690"/>
    </source>
</evidence>
<dbReference type="RefSeq" id="XP_026603777.1">
    <property type="nucleotide sequence ID" value="XM_026747945.1"/>
</dbReference>
<dbReference type="AlphaFoldDB" id="A0A3D8RYD8"/>
<reference evidence="1 2" key="1">
    <citation type="journal article" date="2018" name="IMA Fungus">
        <title>IMA Genome-F 9: Draft genome sequence of Annulohypoxylon stygium, Aspergillus mulundensis, Berkeleyomyces basicola (syn. Thielaviopsis basicola), Ceratocystis smalleyi, two Cercospora beticola strains, Coleophoma cylindrospora, Fusarium fracticaudum, Phialophora cf. hyalina, and Morchella septimelata.</title>
        <authorList>
            <person name="Wingfield B.D."/>
            <person name="Bills G.F."/>
            <person name="Dong Y."/>
            <person name="Huang W."/>
            <person name="Nel W.J."/>
            <person name="Swalarsk-Parry B.S."/>
            <person name="Vaghefi N."/>
            <person name="Wilken P.M."/>
            <person name="An Z."/>
            <person name="de Beer Z.W."/>
            <person name="De Vos L."/>
            <person name="Chen L."/>
            <person name="Duong T.A."/>
            <person name="Gao Y."/>
            <person name="Hammerbacher A."/>
            <person name="Kikkert J.R."/>
            <person name="Li Y."/>
            <person name="Li H."/>
            <person name="Li K."/>
            <person name="Li Q."/>
            <person name="Liu X."/>
            <person name="Ma X."/>
            <person name="Naidoo K."/>
            <person name="Pethybridge S.J."/>
            <person name="Sun J."/>
            <person name="Steenkamp E.T."/>
            <person name="van der Nest M.A."/>
            <person name="van Wyk S."/>
            <person name="Wingfield M.J."/>
            <person name="Xiong C."/>
            <person name="Yue Q."/>
            <person name="Zhang X."/>
        </authorList>
    </citation>
    <scope>NUCLEOTIDE SEQUENCE [LARGE SCALE GENOMIC DNA]</scope>
    <source>
        <strain evidence="1 2">DSM 5745</strain>
    </source>
</reference>
<organism evidence="1 2">
    <name type="scientific">Aspergillus mulundensis</name>
    <dbReference type="NCBI Taxonomy" id="1810919"/>
    <lineage>
        <taxon>Eukaryota</taxon>
        <taxon>Fungi</taxon>
        <taxon>Dikarya</taxon>
        <taxon>Ascomycota</taxon>
        <taxon>Pezizomycotina</taxon>
        <taxon>Eurotiomycetes</taxon>
        <taxon>Eurotiomycetidae</taxon>
        <taxon>Eurotiales</taxon>
        <taxon>Aspergillaceae</taxon>
        <taxon>Aspergillus</taxon>
        <taxon>Aspergillus subgen. Nidulantes</taxon>
    </lineage>
</organism>
<dbReference type="GeneID" id="38116299"/>
<dbReference type="Proteomes" id="UP000256690">
    <property type="component" value="Unassembled WGS sequence"/>
</dbReference>
<comment type="caution">
    <text evidence="1">The sequence shown here is derived from an EMBL/GenBank/DDBJ whole genome shotgun (WGS) entry which is preliminary data.</text>
</comment>
<gene>
    <name evidence="1" type="ORF">DSM5745_05929</name>
</gene>
<keyword evidence="2" id="KW-1185">Reference proteome</keyword>
<proteinExistence type="predicted"/>
<protein>
    <submittedName>
        <fullName evidence="1">Uncharacterized protein</fullName>
    </submittedName>
</protein>
<evidence type="ECO:0000313" key="1">
    <source>
        <dbReference type="EMBL" id="RDW79077.1"/>
    </source>
</evidence>